<reference evidence="1 2" key="1">
    <citation type="journal article" date="2018" name="Mol. Plant">
        <title>The genome of Artemisia annua provides insight into the evolution of Asteraceae family and artemisinin biosynthesis.</title>
        <authorList>
            <person name="Shen Q."/>
            <person name="Zhang L."/>
            <person name="Liao Z."/>
            <person name="Wang S."/>
            <person name="Yan T."/>
            <person name="Shi P."/>
            <person name="Liu M."/>
            <person name="Fu X."/>
            <person name="Pan Q."/>
            <person name="Wang Y."/>
            <person name="Lv Z."/>
            <person name="Lu X."/>
            <person name="Zhang F."/>
            <person name="Jiang W."/>
            <person name="Ma Y."/>
            <person name="Chen M."/>
            <person name="Hao X."/>
            <person name="Li L."/>
            <person name="Tang Y."/>
            <person name="Lv G."/>
            <person name="Zhou Y."/>
            <person name="Sun X."/>
            <person name="Brodelius P.E."/>
            <person name="Rose J.K.C."/>
            <person name="Tang K."/>
        </authorList>
    </citation>
    <scope>NUCLEOTIDE SEQUENCE [LARGE SCALE GENOMIC DNA]</scope>
    <source>
        <strain evidence="2">cv. Huhao1</strain>
        <tissue evidence="1">Leaf</tissue>
    </source>
</reference>
<proteinExistence type="predicted"/>
<dbReference type="AlphaFoldDB" id="A0A2U1MCX5"/>
<evidence type="ECO:0000313" key="1">
    <source>
        <dbReference type="EMBL" id="PWA59114.1"/>
    </source>
</evidence>
<keyword evidence="2" id="KW-1185">Reference proteome</keyword>
<protein>
    <submittedName>
        <fullName evidence="1">PB1 domain-containing protein</fullName>
    </submittedName>
</protein>
<name>A0A2U1MCX5_ARTAN</name>
<dbReference type="Proteomes" id="UP000245207">
    <property type="component" value="Unassembled WGS sequence"/>
</dbReference>
<sequence>MLDLSGSKSLKGVTSQDGKQSSFKIVKMTVGPEFGPCFLIKPYISTSDVKIDSRVKRVLDDIDFQGKPGLVQFWECGASGDREDNGCYLLLTDRVRVSGIRDNRLEAYRWTCLNNNYRFVGREKNVGNWFAGRAAQTKVADYQYDGEASGMGQLVVPVYHPGAVLKLAGILEIVTAQRNETYTADFNQIQSSLMTCRSK</sequence>
<dbReference type="OrthoDB" id="1782513at2759"/>
<dbReference type="EMBL" id="PKPP01005717">
    <property type="protein sequence ID" value="PWA59114.1"/>
    <property type="molecule type" value="Genomic_DNA"/>
</dbReference>
<evidence type="ECO:0000313" key="2">
    <source>
        <dbReference type="Proteomes" id="UP000245207"/>
    </source>
</evidence>
<organism evidence="1 2">
    <name type="scientific">Artemisia annua</name>
    <name type="common">Sweet wormwood</name>
    <dbReference type="NCBI Taxonomy" id="35608"/>
    <lineage>
        <taxon>Eukaryota</taxon>
        <taxon>Viridiplantae</taxon>
        <taxon>Streptophyta</taxon>
        <taxon>Embryophyta</taxon>
        <taxon>Tracheophyta</taxon>
        <taxon>Spermatophyta</taxon>
        <taxon>Magnoliopsida</taxon>
        <taxon>eudicotyledons</taxon>
        <taxon>Gunneridae</taxon>
        <taxon>Pentapetalae</taxon>
        <taxon>asterids</taxon>
        <taxon>campanulids</taxon>
        <taxon>Asterales</taxon>
        <taxon>Asteraceae</taxon>
        <taxon>Asteroideae</taxon>
        <taxon>Anthemideae</taxon>
        <taxon>Artemisiinae</taxon>
        <taxon>Artemisia</taxon>
    </lineage>
</organism>
<accession>A0A2U1MCX5</accession>
<gene>
    <name evidence="1" type="ORF">CTI12_AA394170</name>
</gene>
<comment type="caution">
    <text evidence="1">The sequence shown here is derived from an EMBL/GenBank/DDBJ whole genome shotgun (WGS) entry which is preliminary data.</text>
</comment>